<protein>
    <submittedName>
        <fullName evidence="1">2357_t:CDS:1</fullName>
    </submittedName>
</protein>
<name>A0A9N9EEN7_9GLOM</name>
<dbReference type="OrthoDB" id="2482249at2759"/>
<evidence type="ECO:0000313" key="1">
    <source>
        <dbReference type="EMBL" id="CAG8676743.1"/>
    </source>
</evidence>
<dbReference type="InterPro" id="IPR010985">
    <property type="entry name" value="Ribbon_hlx_hlx"/>
</dbReference>
<keyword evidence="2" id="KW-1185">Reference proteome</keyword>
<dbReference type="EMBL" id="CAJVPS010013374">
    <property type="protein sequence ID" value="CAG8676743.1"/>
    <property type="molecule type" value="Genomic_DNA"/>
</dbReference>
<evidence type="ECO:0000313" key="2">
    <source>
        <dbReference type="Proteomes" id="UP000789508"/>
    </source>
</evidence>
<proteinExistence type="predicted"/>
<reference evidence="1" key="1">
    <citation type="submission" date="2021-06" db="EMBL/GenBank/DDBJ databases">
        <authorList>
            <person name="Kallberg Y."/>
            <person name="Tangrot J."/>
            <person name="Rosling A."/>
        </authorList>
    </citation>
    <scope>NUCLEOTIDE SEQUENCE</scope>
    <source>
        <strain evidence="1">FL130A</strain>
    </source>
</reference>
<gene>
    <name evidence="1" type="ORF">ALEPTO_LOCUS10751</name>
</gene>
<dbReference type="Proteomes" id="UP000789508">
    <property type="component" value="Unassembled WGS sequence"/>
</dbReference>
<comment type="caution">
    <text evidence="1">The sequence shown here is derived from an EMBL/GenBank/DDBJ whole genome shotgun (WGS) entry which is preliminary data.</text>
</comment>
<accession>A0A9N9EEN7</accession>
<dbReference type="SUPFAM" id="SSF47598">
    <property type="entry name" value="Ribbon-helix-helix"/>
    <property type="match status" value="1"/>
</dbReference>
<organism evidence="1 2">
    <name type="scientific">Ambispora leptoticha</name>
    <dbReference type="NCBI Taxonomy" id="144679"/>
    <lineage>
        <taxon>Eukaryota</taxon>
        <taxon>Fungi</taxon>
        <taxon>Fungi incertae sedis</taxon>
        <taxon>Mucoromycota</taxon>
        <taxon>Glomeromycotina</taxon>
        <taxon>Glomeromycetes</taxon>
        <taxon>Archaeosporales</taxon>
        <taxon>Ambisporaceae</taxon>
        <taxon>Ambispora</taxon>
    </lineage>
</organism>
<sequence length="62" mass="7278">MANLTIDLPKKIEKQLNYLEAATNKPKNLIIKEALNRYLEELEDIRDALEVSNRKEKTYTTE</sequence>
<dbReference type="GO" id="GO:0006355">
    <property type="term" value="P:regulation of DNA-templated transcription"/>
    <property type="evidence" value="ECO:0007669"/>
    <property type="project" value="InterPro"/>
</dbReference>
<dbReference type="AlphaFoldDB" id="A0A9N9EEN7"/>
<feature type="non-terminal residue" evidence="1">
    <location>
        <position position="62"/>
    </location>
</feature>